<gene>
    <name evidence="11 12" type="primary">mscL</name>
    <name evidence="13" type="ORF">C9927_03230</name>
    <name evidence="12" type="ORF">C9986_00815</name>
</gene>
<proteinExistence type="inferred from homology"/>
<evidence type="ECO:0000256" key="1">
    <source>
        <dbReference type="ARBA" id="ARBA00004651"/>
    </source>
</evidence>
<evidence type="ECO:0000256" key="4">
    <source>
        <dbReference type="ARBA" id="ARBA00022448"/>
    </source>
</evidence>
<evidence type="ECO:0000256" key="8">
    <source>
        <dbReference type="ARBA" id="ARBA00023065"/>
    </source>
</evidence>
<dbReference type="RefSeq" id="WP_417657019.1">
    <property type="nucleotide sequence ID" value="NZ_JBLXDX010000003.1"/>
</dbReference>
<comment type="subcellular location">
    <subcellularLocation>
        <location evidence="11">Cell inner membrane</location>
        <topology evidence="11">Multi-pass membrane protein</topology>
    </subcellularLocation>
    <subcellularLocation>
        <location evidence="1">Cell membrane</location>
        <topology evidence="1">Multi-pass membrane protein</topology>
    </subcellularLocation>
</comment>
<organism evidence="12 15">
    <name type="scientific">Pseudidiomarina aestuarii</name>
    <dbReference type="NCBI Taxonomy" id="624146"/>
    <lineage>
        <taxon>Bacteria</taxon>
        <taxon>Pseudomonadati</taxon>
        <taxon>Pseudomonadota</taxon>
        <taxon>Gammaproteobacteria</taxon>
        <taxon>Alteromonadales</taxon>
        <taxon>Idiomarinaceae</taxon>
        <taxon>Pseudidiomarina</taxon>
    </lineage>
</organism>
<evidence type="ECO:0000313" key="13">
    <source>
        <dbReference type="EMBL" id="PTB88762.1"/>
    </source>
</evidence>
<keyword evidence="11" id="KW-0997">Cell inner membrane</keyword>
<dbReference type="PANTHER" id="PTHR30266">
    <property type="entry name" value="MECHANOSENSITIVE CHANNEL MSCL"/>
    <property type="match status" value="1"/>
</dbReference>
<evidence type="ECO:0000256" key="2">
    <source>
        <dbReference type="ARBA" id="ARBA00007254"/>
    </source>
</evidence>
<keyword evidence="4 11" id="KW-0813">Transport</keyword>
<comment type="function">
    <text evidence="11">Channel that opens in response to stretch forces in the membrane lipid bilayer. May participate in the regulation of osmotic pressure changes within the cell.</text>
</comment>
<protein>
    <recommendedName>
        <fullName evidence="11">Large-conductance mechanosensitive channel</fullName>
    </recommendedName>
</protein>
<dbReference type="PROSITE" id="PS01327">
    <property type="entry name" value="MSCL"/>
    <property type="match status" value="1"/>
</dbReference>
<evidence type="ECO:0000256" key="5">
    <source>
        <dbReference type="ARBA" id="ARBA00022475"/>
    </source>
</evidence>
<dbReference type="AlphaFoldDB" id="A0A2T4CNW0"/>
<dbReference type="InterPro" id="IPR036019">
    <property type="entry name" value="MscL_channel"/>
</dbReference>
<dbReference type="PRINTS" id="PR01264">
    <property type="entry name" value="MECHCHANNEL"/>
</dbReference>
<name>A0A2T4CNW0_9GAMM</name>
<sequence>MSMMQEFKKFAMRGNVVDMAVGIIIGAAFGKIVSSFVADIVMPPIGMLIGGVDFADLAIVLREATADQAAVTVAYGKFIQTLLDFLIIAFAIFMVVKGMNSMKKKEEAAPPAAPPKPTPEQELLTEIRDLLKNK</sequence>
<keyword evidence="5 11" id="KW-1003">Cell membrane</keyword>
<dbReference type="Proteomes" id="UP000243022">
    <property type="component" value="Unassembled WGS sequence"/>
</dbReference>
<dbReference type="EMBL" id="PYVF01000037">
    <property type="protein sequence ID" value="PTB88762.1"/>
    <property type="molecule type" value="Genomic_DNA"/>
</dbReference>
<comment type="subunit">
    <text evidence="3 11">Homopentamer.</text>
</comment>
<comment type="similarity">
    <text evidence="2 11">Belongs to the MscL family.</text>
</comment>
<comment type="caution">
    <text evidence="12">The sequence shown here is derived from an EMBL/GenBank/DDBJ whole genome shotgun (WGS) entry which is preliminary data.</text>
</comment>
<evidence type="ECO:0000256" key="9">
    <source>
        <dbReference type="ARBA" id="ARBA00023136"/>
    </source>
</evidence>
<accession>A0A2T4CNW0</accession>
<keyword evidence="6 11" id="KW-0812">Transmembrane</keyword>
<dbReference type="Proteomes" id="UP000242087">
    <property type="component" value="Unassembled WGS sequence"/>
</dbReference>
<dbReference type="HAMAP" id="MF_00115">
    <property type="entry name" value="MscL"/>
    <property type="match status" value="1"/>
</dbReference>
<keyword evidence="9 11" id="KW-0472">Membrane</keyword>
<dbReference type="GO" id="GO:0008381">
    <property type="term" value="F:mechanosensitive monoatomic ion channel activity"/>
    <property type="evidence" value="ECO:0007669"/>
    <property type="project" value="UniProtKB-UniRule"/>
</dbReference>
<dbReference type="SUPFAM" id="SSF81330">
    <property type="entry name" value="Gated mechanosensitive channel"/>
    <property type="match status" value="1"/>
</dbReference>
<evidence type="ECO:0000313" key="12">
    <source>
        <dbReference type="EMBL" id="PTB83198.1"/>
    </source>
</evidence>
<evidence type="ECO:0000313" key="14">
    <source>
        <dbReference type="Proteomes" id="UP000242087"/>
    </source>
</evidence>
<dbReference type="PANTHER" id="PTHR30266:SF2">
    <property type="entry name" value="LARGE-CONDUCTANCE MECHANOSENSITIVE CHANNEL"/>
    <property type="match status" value="1"/>
</dbReference>
<dbReference type="InterPro" id="IPR037673">
    <property type="entry name" value="MSC/AndL"/>
</dbReference>
<evidence type="ECO:0000256" key="6">
    <source>
        <dbReference type="ARBA" id="ARBA00022692"/>
    </source>
</evidence>
<keyword evidence="8 11" id="KW-0406">Ion transport</keyword>
<dbReference type="EMBL" id="PYVS01000007">
    <property type="protein sequence ID" value="PTB83198.1"/>
    <property type="molecule type" value="Genomic_DNA"/>
</dbReference>
<dbReference type="InterPro" id="IPR001185">
    <property type="entry name" value="MS_channel"/>
</dbReference>
<dbReference type="NCBIfam" id="TIGR00220">
    <property type="entry name" value="mscL"/>
    <property type="match status" value="1"/>
</dbReference>
<keyword evidence="10 11" id="KW-0407">Ion channel</keyword>
<feature type="transmembrane region" description="Helical" evidence="11">
    <location>
        <begin position="78"/>
        <end position="96"/>
    </location>
</feature>
<dbReference type="Gene3D" id="1.10.1200.120">
    <property type="entry name" value="Large-conductance mechanosensitive channel, MscL, domain 1"/>
    <property type="match status" value="1"/>
</dbReference>
<dbReference type="NCBIfam" id="NF010557">
    <property type="entry name" value="PRK13952.1"/>
    <property type="match status" value="1"/>
</dbReference>
<dbReference type="Pfam" id="PF01741">
    <property type="entry name" value="MscL"/>
    <property type="match status" value="1"/>
</dbReference>
<evidence type="ECO:0000256" key="11">
    <source>
        <dbReference type="HAMAP-Rule" id="MF_00115"/>
    </source>
</evidence>
<keyword evidence="7 11" id="KW-1133">Transmembrane helix</keyword>
<reference evidence="14 15" key="1">
    <citation type="submission" date="2018-03" db="EMBL/GenBank/DDBJ databases">
        <title>Cross-interface Injection: A General Nanoliter Liquid Handling Method Applied to Single Cells Genome Amplification Automated Nanoliter Liquid Handling Applied to Single Cell Multiple Displacement Amplification.</title>
        <authorList>
            <person name="Yun J."/>
            <person name="Xu P."/>
            <person name="Xu J."/>
            <person name="Dai X."/>
            <person name="Wang Y."/>
            <person name="Zheng X."/>
            <person name="Cao C."/>
            <person name="Yi Q."/>
            <person name="Zhu Y."/>
            <person name="Wang L."/>
            <person name="Dong Z."/>
            <person name="Huang Y."/>
            <person name="Huang L."/>
            <person name="Du W."/>
        </authorList>
    </citation>
    <scope>NUCLEOTIDE SEQUENCE [LARGE SCALE GENOMIC DNA]</scope>
    <source>
        <strain evidence="13 14">A12-4</strain>
        <strain evidence="12 15">Z-E1-2</strain>
    </source>
</reference>
<evidence type="ECO:0000313" key="15">
    <source>
        <dbReference type="Proteomes" id="UP000243022"/>
    </source>
</evidence>
<dbReference type="FunFam" id="1.10.1200.120:FF:000001">
    <property type="entry name" value="Large-conductance mechanosensitive channel"/>
    <property type="match status" value="1"/>
</dbReference>
<evidence type="ECO:0000256" key="7">
    <source>
        <dbReference type="ARBA" id="ARBA00022989"/>
    </source>
</evidence>
<dbReference type="InterPro" id="IPR019823">
    <property type="entry name" value="Mechanosensitive_channel_CS"/>
</dbReference>
<evidence type="ECO:0000256" key="10">
    <source>
        <dbReference type="ARBA" id="ARBA00023303"/>
    </source>
</evidence>
<dbReference type="GO" id="GO:0005886">
    <property type="term" value="C:plasma membrane"/>
    <property type="evidence" value="ECO:0007669"/>
    <property type="project" value="UniProtKB-SubCell"/>
</dbReference>
<dbReference type="NCBIfam" id="NF001843">
    <property type="entry name" value="PRK00567.1-4"/>
    <property type="match status" value="1"/>
</dbReference>
<feature type="transmembrane region" description="Helical" evidence="11">
    <location>
        <begin position="20"/>
        <end position="38"/>
    </location>
</feature>
<evidence type="ECO:0000256" key="3">
    <source>
        <dbReference type="ARBA" id="ARBA00011255"/>
    </source>
</evidence>